<name>A4E7W0_COLAA</name>
<protein>
    <submittedName>
        <fullName evidence="2">Uncharacterized protein</fullName>
    </submittedName>
</protein>
<sequence length="190" mass="21696">MDFKSSNDLEFGMAVINVLPSDGKVIDEGPVGCSVDVCNDDFRFLDVGLPPEILRLKDAGYLSQAIEACDRLLAQDPDPSLAACVRAERYRMLETPLHFSVSRDRAIAMIREEWPEFTEEQFDDLIDRKRIDWRFIDGELFVLDNFLDSLRVYPKEVPGMRPDFYGRNSTARRDAQGDGVTKRIGSRHYA</sequence>
<dbReference type="EMBL" id="AAVN02000002">
    <property type="protein sequence ID" value="EBA39977.1"/>
    <property type="molecule type" value="Genomic_DNA"/>
</dbReference>
<evidence type="ECO:0000313" key="3">
    <source>
        <dbReference type="Proteomes" id="UP000002979"/>
    </source>
</evidence>
<feature type="region of interest" description="Disordered" evidence="1">
    <location>
        <begin position="164"/>
        <end position="190"/>
    </location>
</feature>
<organism evidence="2 3">
    <name type="scientific">Collinsella aerofaciens (strain ATCC 25986 / DSM 3979 / JCM 10188 / KCTC 3647 / NCTC 11838 / VPI 1003)</name>
    <dbReference type="NCBI Taxonomy" id="411903"/>
    <lineage>
        <taxon>Bacteria</taxon>
        <taxon>Bacillati</taxon>
        <taxon>Actinomycetota</taxon>
        <taxon>Coriobacteriia</taxon>
        <taxon>Coriobacteriales</taxon>
        <taxon>Coriobacteriaceae</taxon>
        <taxon>Collinsella</taxon>
    </lineage>
</organism>
<proteinExistence type="predicted"/>
<gene>
    <name evidence="2" type="ORF">COLAER_00500</name>
</gene>
<accession>A4E7W0</accession>
<reference evidence="2 3" key="2">
    <citation type="submission" date="2007-04" db="EMBL/GenBank/DDBJ databases">
        <authorList>
            <person name="Fulton L."/>
            <person name="Clifton S."/>
            <person name="Fulton B."/>
            <person name="Xu J."/>
            <person name="Minx P."/>
            <person name="Mardis E.R."/>
            <person name="Wilson R.K."/>
        </authorList>
    </citation>
    <scope>NUCLEOTIDE SEQUENCE [LARGE SCALE GENOMIC DNA]</scope>
    <source>
        <strain evidence="3">ATCC 25986 / DSM 3979 / JCM 10188 / KCTC 3647 / NCTC 11838 / VPI 1003</strain>
    </source>
</reference>
<reference evidence="2 3" key="1">
    <citation type="submission" date="2007-01" db="EMBL/GenBank/DDBJ databases">
        <title>Draft genome sequence of Collinsella aerofaciens (ATCC 25986).</title>
        <authorList>
            <person name="Sudarsanam P."/>
            <person name="Ley R."/>
            <person name="Guruge J."/>
            <person name="Turnbaugh P.J."/>
            <person name="Mahowald M."/>
            <person name="Liep D."/>
            <person name="Gordon J."/>
        </authorList>
    </citation>
    <scope>NUCLEOTIDE SEQUENCE [LARGE SCALE GENOMIC DNA]</scope>
    <source>
        <strain evidence="3">ATCC 25986 / DSM 3979 / JCM 10188 / KCTC 3647 / NCTC 11838 / VPI 1003</strain>
    </source>
</reference>
<dbReference type="AlphaFoldDB" id="A4E7W0"/>
<dbReference type="Proteomes" id="UP000002979">
    <property type="component" value="Unassembled WGS sequence"/>
</dbReference>
<evidence type="ECO:0000313" key="2">
    <source>
        <dbReference type="EMBL" id="EBA39977.1"/>
    </source>
</evidence>
<comment type="caution">
    <text evidence="2">The sequence shown here is derived from an EMBL/GenBank/DDBJ whole genome shotgun (WGS) entry which is preliminary data.</text>
</comment>
<evidence type="ECO:0000256" key="1">
    <source>
        <dbReference type="SAM" id="MobiDB-lite"/>
    </source>
</evidence>